<organism evidence="2 3">
    <name type="scientific">Pseudonocardia alni</name>
    <name type="common">Amycolata alni</name>
    <dbReference type="NCBI Taxonomy" id="33907"/>
    <lineage>
        <taxon>Bacteria</taxon>
        <taxon>Bacillati</taxon>
        <taxon>Actinomycetota</taxon>
        <taxon>Actinomycetes</taxon>
        <taxon>Pseudonocardiales</taxon>
        <taxon>Pseudonocardiaceae</taxon>
        <taxon>Pseudonocardia</taxon>
    </lineage>
</organism>
<feature type="transmembrane region" description="Helical" evidence="1">
    <location>
        <begin position="260"/>
        <end position="281"/>
    </location>
</feature>
<name>A0A852W8C3_PSEA5</name>
<gene>
    <name evidence="2" type="ORF">HDA37_002840</name>
</gene>
<accession>A0A852W8C3</accession>
<keyword evidence="1" id="KW-0812">Transmembrane</keyword>
<evidence type="ECO:0000313" key="2">
    <source>
        <dbReference type="EMBL" id="NYG02555.1"/>
    </source>
</evidence>
<sequence length="289" mass="29606">MTWVVWRTHRGALLVTAGLGVALCLALVVLAAVDALDTVARDPFGVIENPVSDVAGYLVLAAPALVGAFLGAPLLAGDLERGTHVLLLTQSVSRRRWAGSVLLIGGGVAVTTVVTAAAVYAGLAATEPWHDARTVAATGLVPLARTLSALTIGVLTGLLLRRVLAASVLTLATVVVTEVAITALRGHMVAPRLRTGPLPLGGSSGAGEQRLDSGYTLTGGGLRSGASGTGCTQDDVACLRAAGIDGNYVLVHPATDRWPLHWAEVALHLVLAAGAAAWLFARLRRPLGR</sequence>
<keyword evidence="1" id="KW-0472">Membrane</keyword>
<dbReference type="RefSeq" id="WP_179761347.1">
    <property type="nucleotide sequence ID" value="NZ_BAAAJZ010000003.1"/>
</dbReference>
<evidence type="ECO:0008006" key="4">
    <source>
        <dbReference type="Google" id="ProtNLM"/>
    </source>
</evidence>
<dbReference type="EMBL" id="JACCCZ010000001">
    <property type="protein sequence ID" value="NYG02555.1"/>
    <property type="molecule type" value="Genomic_DNA"/>
</dbReference>
<evidence type="ECO:0000256" key="1">
    <source>
        <dbReference type="SAM" id="Phobius"/>
    </source>
</evidence>
<feature type="transmembrane region" description="Helical" evidence="1">
    <location>
        <begin position="163"/>
        <end position="184"/>
    </location>
</feature>
<keyword evidence="3" id="KW-1185">Reference proteome</keyword>
<proteinExistence type="predicted"/>
<dbReference type="Proteomes" id="UP000549695">
    <property type="component" value="Unassembled WGS sequence"/>
</dbReference>
<keyword evidence="1" id="KW-1133">Transmembrane helix</keyword>
<feature type="transmembrane region" description="Helical" evidence="1">
    <location>
        <begin position="97"/>
        <end position="123"/>
    </location>
</feature>
<dbReference type="AlphaFoldDB" id="A0A852W8C3"/>
<dbReference type="GeneID" id="98052592"/>
<comment type="caution">
    <text evidence="2">The sequence shown here is derived from an EMBL/GenBank/DDBJ whole genome shotgun (WGS) entry which is preliminary data.</text>
</comment>
<evidence type="ECO:0000313" key="3">
    <source>
        <dbReference type="Proteomes" id="UP000549695"/>
    </source>
</evidence>
<feature type="transmembrane region" description="Helical" evidence="1">
    <location>
        <begin position="54"/>
        <end position="76"/>
    </location>
</feature>
<protein>
    <recommendedName>
        <fullName evidence="4">ABC-2 family transporter</fullName>
    </recommendedName>
</protein>
<feature type="transmembrane region" description="Helical" evidence="1">
    <location>
        <begin position="135"/>
        <end position="156"/>
    </location>
</feature>
<reference evidence="2 3" key="1">
    <citation type="submission" date="2020-07" db="EMBL/GenBank/DDBJ databases">
        <title>Sequencing the genomes of 1000 actinobacteria strains.</title>
        <authorList>
            <person name="Klenk H.-P."/>
        </authorList>
    </citation>
    <scope>NUCLEOTIDE SEQUENCE [LARGE SCALE GENOMIC DNA]</scope>
    <source>
        <strain evidence="2 3">DSM 44749</strain>
    </source>
</reference>